<accession>A0A371EZP2</accession>
<sequence length="224" mass="25213">MDVFALIKSKQVSTLIQPVMPKKYRDPSTFIIPCTIGECTFVDAITIWCNNLIGKQKHCTSPWHPRRCAGPNMEDKPSSKGSTLILGRPFLMTIRTMIDMHVGTLSMEFGDNMVQFNIFEAMKHPTENHSFFGGNECSICGEICVAIDIGPEVVASQPPSSSIMQLPTLEFKPLPKHLKYIYLEDDQKLLILRKHKKAIGRTVVELLGINLTISMHRILLEEEA</sequence>
<reference evidence="1" key="1">
    <citation type="submission" date="2018-05" db="EMBL/GenBank/DDBJ databases">
        <title>Draft genome of Mucuna pruriens seed.</title>
        <authorList>
            <person name="Nnadi N.E."/>
            <person name="Vos R."/>
            <person name="Hasami M.H."/>
            <person name="Devisetty U.K."/>
            <person name="Aguiy J.C."/>
        </authorList>
    </citation>
    <scope>NUCLEOTIDE SEQUENCE [LARGE SCALE GENOMIC DNA]</scope>
    <source>
        <strain evidence="1">JCA_2017</strain>
    </source>
</reference>
<evidence type="ECO:0000313" key="2">
    <source>
        <dbReference type="Proteomes" id="UP000257109"/>
    </source>
</evidence>
<evidence type="ECO:0000313" key="1">
    <source>
        <dbReference type="EMBL" id="RDX71517.1"/>
    </source>
</evidence>
<keyword evidence="2" id="KW-1185">Reference proteome</keyword>
<dbReference type="PANTHER" id="PTHR33067:SF9">
    <property type="entry name" value="RNA-DIRECTED DNA POLYMERASE"/>
    <property type="match status" value="1"/>
</dbReference>
<dbReference type="Proteomes" id="UP000257109">
    <property type="component" value="Unassembled WGS sequence"/>
</dbReference>
<protein>
    <submittedName>
        <fullName evidence="1">Uncharacterized protein</fullName>
    </submittedName>
</protein>
<feature type="non-terminal residue" evidence="1">
    <location>
        <position position="1"/>
    </location>
</feature>
<dbReference type="AlphaFoldDB" id="A0A371EZP2"/>
<gene>
    <name evidence="1" type="ORF">CR513_49128</name>
</gene>
<name>A0A371EZP2_MUCPR</name>
<dbReference type="EMBL" id="QJKJ01011301">
    <property type="protein sequence ID" value="RDX71517.1"/>
    <property type="molecule type" value="Genomic_DNA"/>
</dbReference>
<proteinExistence type="predicted"/>
<organism evidence="1 2">
    <name type="scientific">Mucuna pruriens</name>
    <name type="common">Velvet bean</name>
    <name type="synonym">Dolichos pruriens</name>
    <dbReference type="NCBI Taxonomy" id="157652"/>
    <lineage>
        <taxon>Eukaryota</taxon>
        <taxon>Viridiplantae</taxon>
        <taxon>Streptophyta</taxon>
        <taxon>Embryophyta</taxon>
        <taxon>Tracheophyta</taxon>
        <taxon>Spermatophyta</taxon>
        <taxon>Magnoliopsida</taxon>
        <taxon>eudicotyledons</taxon>
        <taxon>Gunneridae</taxon>
        <taxon>Pentapetalae</taxon>
        <taxon>rosids</taxon>
        <taxon>fabids</taxon>
        <taxon>Fabales</taxon>
        <taxon>Fabaceae</taxon>
        <taxon>Papilionoideae</taxon>
        <taxon>50 kb inversion clade</taxon>
        <taxon>NPAAA clade</taxon>
        <taxon>indigoferoid/millettioid clade</taxon>
        <taxon>Phaseoleae</taxon>
        <taxon>Mucuna</taxon>
    </lineage>
</organism>
<dbReference type="PANTHER" id="PTHR33067">
    <property type="entry name" value="RNA-DIRECTED DNA POLYMERASE-RELATED"/>
    <property type="match status" value="1"/>
</dbReference>
<comment type="caution">
    <text evidence="1">The sequence shown here is derived from an EMBL/GenBank/DDBJ whole genome shotgun (WGS) entry which is preliminary data.</text>
</comment>